<evidence type="ECO:0000313" key="7">
    <source>
        <dbReference type="EMBL" id="CAF0887300.1"/>
    </source>
</evidence>
<dbReference type="OrthoDB" id="9990906at2759"/>
<dbReference type="AlphaFoldDB" id="A0A813YPP3"/>
<name>A0A813YPP3_9BILA</name>
<protein>
    <recommendedName>
        <fullName evidence="6">G-protein coupled receptors family 1 profile domain-containing protein</fullName>
    </recommendedName>
</protein>
<dbReference type="InterPro" id="IPR052954">
    <property type="entry name" value="GPCR-Ligand_Int"/>
</dbReference>
<feature type="domain" description="G-protein coupled receptors family 1 profile" evidence="6">
    <location>
        <begin position="75"/>
        <end position="402"/>
    </location>
</feature>
<dbReference type="PROSITE" id="PS50262">
    <property type="entry name" value="G_PROTEIN_RECEP_F1_2"/>
    <property type="match status" value="1"/>
</dbReference>
<evidence type="ECO:0000259" key="6">
    <source>
        <dbReference type="PROSITE" id="PS50262"/>
    </source>
</evidence>
<dbReference type="PANTHER" id="PTHR46641">
    <property type="entry name" value="FMRFAMIDE RECEPTOR-RELATED"/>
    <property type="match status" value="1"/>
</dbReference>
<organism evidence="7 9">
    <name type="scientific">Didymodactylos carnosus</name>
    <dbReference type="NCBI Taxonomy" id="1234261"/>
    <lineage>
        <taxon>Eukaryota</taxon>
        <taxon>Metazoa</taxon>
        <taxon>Spiralia</taxon>
        <taxon>Gnathifera</taxon>
        <taxon>Rotifera</taxon>
        <taxon>Eurotatoria</taxon>
        <taxon>Bdelloidea</taxon>
        <taxon>Philodinida</taxon>
        <taxon>Philodinidae</taxon>
        <taxon>Didymodactylos</taxon>
    </lineage>
</organism>
<reference evidence="7" key="1">
    <citation type="submission" date="2021-02" db="EMBL/GenBank/DDBJ databases">
        <authorList>
            <person name="Nowell W R."/>
        </authorList>
    </citation>
    <scope>NUCLEOTIDE SEQUENCE</scope>
</reference>
<dbReference type="PANTHER" id="PTHR46641:SF25">
    <property type="entry name" value="CNMAMIDE RECEPTOR-RELATED"/>
    <property type="match status" value="1"/>
</dbReference>
<comment type="caution">
    <text evidence="7">The sequence shown here is derived from an EMBL/GenBank/DDBJ whole genome shotgun (WGS) entry which is preliminary data.</text>
</comment>
<evidence type="ECO:0000256" key="2">
    <source>
        <dbReference type="ARBA" id="ARBA00022692"/>
    </source>
</evidence>
<evidence type="ECO:0000313" key="8">
    <source>
        <dbReference type="EMBL" id="CAF3672308.1"/>
    </source>
</evidence>
<evidence type="ECO:0000313" key="9">
    <source>
        <dbReference type="Proteomes" id="UP000663829"/>
    </source>
</evidence>
<dbReference type="Proteomes" id="UP000663829">
    <property type="component" value="Unassembled WGS sequence"/>
</dbReference>
<dbReference type="Gene3D" id="1.20.1070.10">
    <property type="entry name" value="Rhodopsin 7-helix transmembrane proteins"/>
    <property type="match status" value="1"/>
</dbReference>
<feature type="transmembrane region" description="Helical" evidence="5">
    <location>
        <begin position="175"/>
        <end position="196"/>
    </location>
</feature>
<dbReference type="InterPro" id="IPR000276">
    <property type="entry name" value="GPCR_Rhodpsn"/>
</dbReference>
<feature type="transmembrane region" description="Helical" evidence="5">
    <location>
        <begin position="284"/>
        <end position="307"/>
    </location>
</feature>
<feature type="transmembrane region" description="Helical" evidence="5">
    <location>
        <begin position="95"/>
        <end position="113"/>
    </location>
</feature>
<dbReference type="GO" id="GO:0016020">
    <property type="term" value="C:membrane"/>
    <property type="evidence" value="ECO:0007669"/>
    <property type="project" value="UniProtKB-SubCell"/>
</dbReference>
<dbReference type="InterPro" id="IPR017452">
    <property type="entry name" value="GPCR_Rhodpsn_7TM"/>
</dbReference>
<keyword evidence="3 5" id="KW-1133">Transmembrane helix</keyword>
<proteinExistence type="predicted"/>
<keyword evidence="4 5" id="KW-0472">Membrane</keyword>
<gene>
    <name evidence="7" type="ORF">GPM918_LOCUS7931</name>
    <name evidence="8" type="ORF">SRO942_LOCUS7931</name>
</gene>
<evidence type="ECO:0000256" key="4">
    <source>
        <dbReference type="ARBA" id="ARBA00023136"/>
    </source>
</evidence>
<dbReference type="SUPFAM" id="SSF81321">
    <property type="entry name" value="Family A G protein-coupled receptor-like"/>
    <property type="match status" value="1"/>
</dbReference>
<dbReference type="EMBL" id="CAJOBC010001334">
    <property type="protein sequence ID" value="CAF3672308.1"/>
    <property type="molecule type" value="Genomic_DNA"/>
</dbReference>
<evidence type="ECO:0000256" key="5">
    <source>
        <dbReference type="SAM" id="Phobius"/>
    </source>
</evidence>
<evidence type="ECO:0000256" key="1">
    <source>
        <dbReference type="ARBA" id="ARBA00004370"/>
    </source>
</evidence>
<keyword evidence="9" id="KW-1185">Reference proteome</keyword>
<keyword evidence="2 5" id="KW-0812">Transmembrane</keyword>
<dbReference type="EMBL" id="CAJNOQ010001334">
    <property type="protein sequence ID" value="CAF0887300.1"/>
    <property type="molecule type" value="Genomic_DNA"/>
</dbReference>
<dbReference type="Proteomes" id="UP000681722">
    <property type="component" value="Unassembled WGS sequence"/>
</dbReference>
<feature type="transmembrane region" description="Helical" evidence="5">
    <location>
        <begin position="60"/>
        <end position="83"/>
    </location>
</feature>
<feature type="transmembrane region" description="Helical" evidence="5">
    <location>
        <begin position="337"/>
        <end position="355"/>
    </location>
</feature>
<comment type="subcellular location">
    <subcellularLocation>
        <location evidence="1">Membrane</location>
    </subcellularLocation>
</comment>
<sequence>MCMNDLLPLSKSFLDDTYLTLTQSTLFINLTTTTNGSTLSTTKTSSFSDDIYRYIAEIIIYKYVCMTIFVIGMIGNGLSVIVFSRKVLRRRSCAIYFLALAVTDLLNLSFSLIDTVLPSYNFSITAKSLVICKLNAFMVYFTSDYSNYLLAVASIDRAVSIQCPLKAKTFCRAKVAIYIIITLGMLLLLINIHLLIGFEIVHSPIGQSGCTATEGSFFGFSSSTLSLSEENEQITTNTDLISSSIETTMSMKKINGNITIITNKQSPPPLNYRRFYEIYDSLDILRAVVIPFLIMVVCNILIIIRVLESRRSITTIITSTLNNKNKFRKRHEKDRQLTIMLLGSALAFLVLTLPTEINDTVRAFRSSTSSSILNQQKGIEPLITAIFITLGQLNHAIHFYIYTLTGSVFRDELLKLIKCVNCQLFGCECGGENQQHHSLLKLATNNKRSSLITTVNNNIYVNDKMTQIGLLTEIASPNENEF</sequence>
<accession>A0A813YPP3</accession>
<dbReference type="Pfam" id="PF00001">
    <property type="entry name" value="7tm_1"/>
    <property type="match status" value="1"/>
</dbReference>
<dbReference type="GO" id="GO:0004930">
    <property type="term" value="F:G protein-coupled receptor activity"/>
    <property type="evidence" value="ECO:0007669"/>
    <property type="project" value="InterPro"/>
</dbReference>
<evidence type="ECO:0000256" key="3">
    <source>
        <dbReference type="ARBA" id="ARBA00022989"/>
    </source>
</evidence>
<dbReference type="PRINTS" id="PR00237">
    <property type="entry name" value="GPCRRHODOPSN"/>
</dbReference>